<dbReference type="EMBL" id="QRGR01000003">
    <property type="protein sequence ID" value="RDV16646.1"/>
    <property type="molecule type" value="Genomic_DNA"/>
</dbReference>
<dbReference type="InterPro" id="IPR020084">
    <property type="entry name" value="NUDIX_hydrolase_CS"/>
</dbReference>
<dbReference type="RefSeq" id="WP_115563920.1">
    <property type="nucleotide sequence ID" value="NZ_QRGR01000003.1"/>
</dbReference>
<accession>A0A3D8LH35</accession>
<dbReference type="PROSITE" id="PS51462">
    <property type="entry name" value="NUDIX"/>
    <property type="match status" value="1"/>
</dbReference>
<keyword evidence="6" id="KW-1185">Reference proteome</keyword>
<dbReference type="GO" id="GO:0016787">
    <property type="term" value="F:hydrolase activity"/>
    <property type="evidence" value="ECO:0007669"/>
    <property type="project" value="UniProtKB-KW"/>
</dbReference>
<evidence type="ECO:0000313" key="5">
    <source>
        <dbReference type="EMBL" id="RDV16646.1"/>
    </source>
</evidence>
<sequence length="161" mass="18009">MPELNPKAAAYAGKLRVRVCGICIHNDKLLLVRHGSTVDNNAFWAPPGGGLQYAETMQACLKREIQEETGLEVQVERFLFVNEFLQPPLHAIEFFFKLEVTGGTLGTGTDPEAAAGEQLIEHVQWLTIKELQAIPYSDKHRVLQLLLSLDDLLGLDHYFIP</sequence>
<comment type="similarity">
    <text evidence="3">Belongs to the Nudix hydrolase family.</text>
</comment>
<dbReference type="InterPro" id="IPR000086">
    <property type="entry name" value="NUDIX_hydrolase_dom"/>
</dbReference>
<dbReference type="Pfam" id="PF00293">
    <property type="entry name" value="NUDIX"/>
    <property type="match status" value="1"/>
</dbReference>
<reference evidence="6" key="1">
    <citation type="submission" date="2018-08" db="EMBL/GenBank/DDBJ databases">
        <authorList>
            <person name="Liu Z.-W."/>
            <person name="Du Z.-J."/>
        </authorList>
    </citation>
    <scope>NUCLEOTIDE SEQUENCE [LARGE SCALE GENOMIC DNA]</scope>
    <source>
        <strain evidence="6">H4X</strain>
    </source>
</reference>
<evidence type="ECO:0000256" key="3">
    <source>
        <dbReference type="RuleBase" id="RU003476"/>
    </source>
</evidence>
<protein>
    <submittedName>
        <fullName evidence="5">NUDIX domain-containing protein</fullName>
    </submittedName>
</protein>
<dbReference type="InterPro" id="IPR015797">
    <property type="entry name" value="NUDIX_hydrolase-like_dom_sf"/>
</dbReference>
<dbReference type="Gene3D" id="3.90.79.10">
    <property type="entry name" value="Nucleoside Triphosphate Pyrophosphohydrolase"/>
    <property type="match status" value="1"/>
</dbReference>
<comment type="cofactor">
    <cofactor evidence="1">
        <name>Mg(2+)</name>
        <dbReference type="ChEBI" id="CHEBI:18420"/>
    </cofactor>
</comment>
<dbReference type="SUPFAM" id="SSF55811">
    <property type="entry name" value="Nudix"/>
    <property type="match status" value="1"/>
</dbReference>
<evidence type="ECO:0000259" key="4">
    <source>
        <dbReference type="PROSITE" id="PS51462"/>
    </source>
</evidence>
<dbReference type="OrthoDB" id="9810648at2"/>
<gene>
    <name evidence="5" type="ORF">DXT99_02355</name>
</gene>
<dbReference type="InterPro" id="IPR020476">
    <property type="entry name" value="Nudix_hydrolase"/>
</dbReference>
<evidence type="ECO:0000313" key="6">
    <source>
        <dbReference type="Proteomes" id="UP000256708"/>
    </source>
</evidence>
<name>A0A3D8LH35_9BACT</name>
<proteinExistence type="inferred from homology"/>
<comment type="caution">
    <text evidence="5">The sequence shown here is derived from an EMBL/GenBank/DDBJ whole genome shotgun (WGS) entry which is preliminary data.</text>
</comment>
<evidence type="ECO:0000256" key="1">
    <source>
        <dbReference type="ARBA" id="ARBA00001946"/>
    </source>
</evidence>
<feature type="domain" description="Nudix hydrolase" evidence="4">
    <location>
        <begin position="15"/>
        <end position="149"/>
    </location>
</feature>
<keyword evidence="2 3" id="KW-0378">Hydrolase</keyword>
<evidence type="ECO:0000256" key="2">
    <source>
        <dbReference type="ARBA" id="ARBA00022801"/>
    </source>
</evidence>
<dbReference type="PANTHER" id="PTHR43046:SF16">
    <property type="entry name" value="ADP-RIBOSE PYROPHOSPHATASE YJHB-RELATED"/>
    <property type="match status" value="1"/>
</dbReference>
<dbReference type="PANTHER" id="PTHR43046">
    <property type="entry name" value="GDP-MANNOSE MANNOSYL HYDROLASE"/>
    <property type="match status" value="1"/>
</dbReference>
<organism evidence="5 6">
    <name type="scientific">Pontibacter diazotrophicus</name>
    <dbReference type="NCBI Taxonomy" id="1400979"/>
    <lineage>
        <taxon>Bacteria</taxon>
        <taxon>Pseudomonadati</taxon>
        <taxon>Bacteroidota</taxon>
        <taxon>Cytophagia</taxon>
        <taxon>Cytophagales</taxon>
        <taxon>Hymenobacteraceae</taxon>
        <taxon>Pontibacter</taxon>
    </lineage>
</organism>
<dbReference type="Proteomes" id="UP000256708">
    <property type="component" value="Unassembled WGS sequence"/>
</dbReference>
<dbReference type="AlphaFoldDB" id="A0A3D8LH35"/>
<dbReference type="PROSITE" id="PS00893">
    <property type="entry name" value="NUDIX_BOX"/>
    <property type="match status" value="1"/>
</dbReference>
<dbReference type="PRINTS" id="PR00502">
    <property type="entry name" value="NUDIXFAMILY"/>
</dbReference>